<evidence type="ECO:0000256" key="5">
    <source>
        <dbReference type="ARBA" id="ARBA00022989"/>
    </source>
</evidence>
<comment type="caution">
    <text evidence="10">The sequence shown here is derived from an EMBL/GenBank/DDBJ whole genome shotgun (WGS) entry which is preliminary data.</text>
</comment>
<proteinExistence type="predicted"/>
<protein>
    <recommendedName>
        <fullName evidence="11">Protein sleepless</fullName>
    </recommendedName>
</protein>
<reference evidence="10" key="1">
    <citation type="journal article" date="2024" name="Gigascience">
        <title>Chromosome-level genome of the poultry shaft louse Menopon gallinae provides insight into the host-switching and adaptive evolution of parasitic lice.</title>
        <authorList>
            <person name="Xu Y."/>
            <person name="Ma L."/>
            <person name="Liu S."/>
            <person name="Liang Y."/>
            <person name="Liu Q."/>
            <person name="He Z."/>
            <person name="Tian L."/>
            <person name="Duan Y."/>
            <person name="Cai W."/>
            <person name="Li H."/>
            <person name="Song F."/>
        </authorList>
    </citation>
    <scope>NUCLEOTIDE SEQUENCE</scope>
    <source>
        <strain evidence="10">Cailab_2023a</strain>
    </source>
</reference>
<dbReference type="InterPro" id="IPR050975">
    <property type="entry name" value="Sleep_regulator"/>
</dbReference>
<dbReference type="Pfam" id="PF17064">
    <property type="entry name" value="QVR"/>
    <property type="match status" value="1"/>
</dbReference>
<dbReference type="EMBL" id="JARGDH010000002">
    <property type="protein sequence ID" value="KAL0275280.1"/>
    <property type="molecule type" value="Genomic_DNA"/>
</dbReference>
<dbReference type="GO" id="GO:0030431">
    <property type="term" value="P:sleep"/>
    <property type="evidence" value="ECO:0007669"/>
    <property type="project" value="InterPro"/>
</dbReference>
<evidence type="ECO:0000256" key="7">
    <source>
        <dbReference type="ARBA" id="ARBA00023180"/>
    </source>
</evidence>
<keyword evidence="4 9" id="KW-0732">Signal</keyword>
<dbReference type="PANTHER" id="PTHR33562:SF2">
    <property type="entry name" value="PROTEIN QUIVER"/>
    <property type="match status" value="1"/>
</dbReference>
<evidence type="ECO:0000256" key="3">
    <source>
        <dbReference type="ARBA" id="ARBA00022692"/>
    </source>
</evidence>
<evidence type="ECO:0000313" key="10">
    <source>
        <dbReference type="EMBL" id="KAL0275280.1"/>
    </source>
</evidence>
<dbReference type="GO" id="GO:0032222">
    <property type="term" value="P:regulation of synaptic transmission, cholinergic"/>
    <property type="evidence" value="ECO:0007669"/>
    <property type="project" value="InterPro"/>
</dbReference>
<evidence type="ECO:0000256" key="9">
    <source>
        <dbReference type="SAM" id="SignalP"/>
    </source>
</evidence>
<gene>
    <name evidence="10" type="ORF">PYX00_003183</name>
</gene>
<dbReference type="CDD" id="cd23593">
    <property type="entry name" value="TFP_LU_ECD_Twit"/>
    <property type="match status" value="1"/>
</dbReference>
<keyword evidence="3" id="KW-0812">Transmembrane</keyword>
<evidence type="ECO:0000256" key="4">
    <source>
        <dbReference type="ARBA" id="ARBA00022729"/>
    </source>
</evidence>
<organism evidence="10">
    <name type="scientific">Menopon gallinae</name>
    <name type="common">poultry shaft louse</name>
    <dbReference type="NCBI Taxonomy" id="328185"/>
    <lineage>
        <taxon>Eukaryota</taxon>
        <taxon>Metazoa</taxon>
        <taxon>Ecdysozoa</taxon>
        <taxon>Arthropoda</taxon>
        <taxon>Hexapoda</taxon>
        <taxon>Insecta</taxon>
        <taxon>Pterygota</taxon>
        <taxon>Neoptera</taxon>
        <taxon>Paraneoptera</taxon>
        <taxon>Psocodea</taxon>
        <taxon>Troctomorpha</taxon>
        <taxon>Phthiraptera</taxon>
        <taxon>Amblycera</taxon>
        <taxon>Menoponidae</taxon>
        <taxon>Menopon</taxon>
    </lineage>
</organism>
<comment type="subcellular location">
    <subcellularLocation>
        <location evidence="1">Membrane</location>
        <topology evidence="1">Lipid-anchor</topology>
        <topology evidence="1">GPI-anchor</topology>
    </subcellularLocation>
</comment>
<name>A0AAW2HZ93_9NEOP</name>
<dbReference type="GO" id="GO:0098552">
    <property type="term" value="C:side of membrane"/>
    <property type="evidence" value="ECO:0007669"/>
    <property type="project" value="UniProtKB-KW"/>
</dbReference>
<accession>A0AAW2HZ93</accession>
<evidence type="ECO:0008006" key="11">
    <source>
        <dbReference type="Google" id="ProtNLM"/>
    </source>
</evidence>
<sequence length="146" mass="15872">MVSSVHCLALIAVIFGLAGSGDGLRCWVCKSDKDYNCGDPFNYTHFPLVDCERRTSHSTYSQSFPVCSKIVSRVNGQLIVERDCAWEQSYDNNNRPCSSARNSPYAVIEHCSTCVGDACNGAHSMIPSTGLSLALSAASYIAVKYM</sequence>
<keyword evidence="8" id="KW-0449">Lipoprotein</keyword>
<evidence type="ECO:0000256" key="6">
    <source>
        <dbReference type="ARBA" id="ARBA00023136"/>
    </source>
</evidence>
<evidence type="ECO:0000256" key="8">
    <source>
        <dbReference type="ARBA" id="ARBA00023288"/>
    </source>
</evidence>
<feature type="signal peptide" evidence="9">
    <location>
        <begin position="1"/>
        <end position="23"/>
    </location>
</feature>
<dbReference type="PANTHER" id="PTHR33562">
    <property type="entry name" value="ATILLA, ISOFORM B-RELATED-RELATED"/>
    <property type="match status" value="1"/>
</dbReference>
<evidence type="ECO:0000256" key="2">
    <source>
        <dbReference type="ARBA" id="ARBA00022622"/>
    </source>
</evidence>
<keyword evidence="7" id="KW-0325">Glycoprotein</keyword>
<keyword evidence="2" id="KW-0336">GPI-anchor</keyword>
<keyword evidence="6" id="KW-0472">Membrane</keyword>
<dbReference type="AlphaFoldDB" id="A0AAW2HZ93"/>
<evidence type="ECO:0000256" key="1">
    <source>
        <dbReference type="ARBA" id="ARBA00004589"/>
    </source>
</evidence>
<feature type="chain" id="PRO_5043744162" description="Protein sleepless" evidence="9">
    <location>
        <begin position="24"/>
        <end position="146"/>
    </location>
</feature>
<keyword evidence="5" id="KW-1133">Transmembrane helix</keyword>
<dbReference type="InterPro" id="IPR031424">
    <property type="entry name" value="QVR-like"/>
</dbReference>